<keyword evidence="4 10" id="KW-0812">Transmembrane</keyword>
<gene>
    <name evidence="12" type="primary">LOC112047077</name>
</gene>
<evidence type="ECO:0000256" key="3">
    <source>
        <dbReference type="ARBA" id="ARBA00022679"/>
    </source>
</evidence>
<comment type="similarity">
    <text evidence="10">Belongs to the ELO family.</text>
</comment>
<dbReference type="GeneID" id="112047077"/>
<feature type="transmembrane region" description="Helical" evidence="10">
    <location>
        <begin position="127"/>
        <end position="147"/>
    </location>
</feature>
<comment type="subcellular location">
    <subcellularLocation>
        <location evidence="1">Membrane</location>
        <topology evidence="1">Multi-pass membrane protein</topology>
    </subcellularLocation>
</comment>
<evidence type="ECO:0000256" key="1">
    <source>
        <dbReference type="ARBA" id="ARBA00004141"/>
    </source>
</evidence>
<evidence type="ECO:0000313" key="11">
    <source>
        <dbReference type="Proteomes" id="UP001652582"/>
    </source>
</evidence>
<feature type="transmembrane region" description="Helical" evidence="10">
    <location>
        <begin position="159"/>
        <end position="177"/>
    </location>
</feature>
<accession>A0ABM3LXT7</accession>
<keyword evidence="5 10" id="KW-0276">Fatty acid metabolism</keyword>
<keyword evidence="6 10" id="KW-1133">Transmembrane helix</keyword>
<dbReference type="Pfam" id="PF01151">
    <property type="entry name" value="ELO"/>
    <property type="match status" value="1"/>
</dbReference>
<keyword evidence="11" id="KW-1185">Reference proteome</keyword>
<evidence type="ECO:0000256" key="10">
    <source>
        <dbReference type="RuleBase" id="RU361115"/>
    </source>
</evidence>
<organism evidence="11 12">
    <name type="scientific">Bicyclus anynana</name>
    <name type="common">Squinting bush brown butterfly</name>
    <dbReference type="NCBI Taxonomy" id="110368"/>
    <lineage>
        <taxon>Eukaryota</taxon>
        <taxon>Metazoa</taxon>
        <taxon>Ecdysozoa</taxon>
        <taxon>Arthropoda</taxon>
        <taxon>Hexapoda</taxon>
        <taxon>Insecta</taxon>
        <taxon>Pterygota</taxon>
        <taxon>Neoptera</taxon>
        <taxon>Endopterygota</taxon>
        <taxon>Lepidoptera</taxon>
        <taxon>Glossata</taxon>
        <taxon>Ditrysia</taxon>
        <taxon>Papilionoidea</taxon>
        <taxon>Nymphalidae</taxon>
        <taxon>Satyrinae</taxon>
        <taxon>Satyrini</taxon>
        <taxon>Mycalesina</taxon>
        <taxon>Bicyclus</taxon>
    </lineage>
</organism>
<evidence type="ECO:0000256" key="8">
    <source>
        <dbReference type="ARBA" id="ARBA00023136"/>
    </source>
</evidence>
<evidence type="ECO:0000256" key="2">
    <source>
        <dbReference type="ARBA" id="ARBA00022516"/>
    </source>
</evidence>
<dbReference type="PANTHER" id="PTHR11157">
    <property type="entry name" value="FATTY ACID ACYL TRANSFERASE-RELATED"/>
    <property type="match status" value="1"/>
</dbReference>
<sequence length="291" mass="34273">MYMPWTGSKAEVMPIGLSQHDFMFIMMMNNFLPDPRVSDWVLMTSPWPLVSIIASYLMAIKLLKRFMRDRRPYDLRTIIKWYNVLQIVSCAIVTWGIMTSGWTTTYHFGCMLPDYSMNPEALRMLRFLWWTVILKLMEFLETMFFLLRKKERQASFLHIYHHISTLIIVWSGVKYVGGGLTSFSPMINNAVHVIMYSYYLMSSEGSPAVKAVLIKYKKWLTIIQMIQFTVMLLHSAQVFLPSCPAPLGITVIYFPNVIFIYYMFYDFFRQNYINNKCNKTNFKQNGVKSKD</sequence>
<keyword evidence="9 10" id="KW-0275">Fatty acid biosynthesis</keyword>
<keyword evidence="7 10" id="KW-0443">Lipid metabolism</keyword>
<evidence type="ECO:0000256" key="4">
    <source>
        <dbReference type="ARBA" id="ARBA00022692"/>
    </source>
</evidence>
<protein>
    <recommendedName>
        <fullName evidence="10">Elongation of very long chain fatty acids protein</fullName>
        <ecNumber evidence="10">2.3.1.199</ecNumber>
    </recommendedName>
    <alternativeName>
        <fullName evidence="10">Very-long-chain 3-oxoacyl-CoA synthase</fullName>
    </alternativeName>
</protein>
<feature type="transmembrane region" description="Helical" evidence="10">
    <location>
        <begin position="246"/>
        <end position="264"/>
    </location>
</feature>
<comment type="catalytic activity">
    <reaction evidence="10">
        <text>a very-long-chain acyl-CoA + malonyl-CoA + H(+) = a very-long-chain 3-oxoacyl-CoA + CO2 + CoA</text>
        <dbReference type="Rhea" id="RHEA:32727"/>
        <dbReference type="ChEBI" id="CHEBI:15378"/>
        <dbReference type="ChEBI" id="CHEBI:16526"/>
        <dbReference type="ChEBI" id="CHEBI:57287"/>
        <dbReference type="ChEBI" id="CHEBI:57384"/>
        <dbReference type="ChEBI" id="CHEBI:90725"/>
        <dbReference type="ChEBI" id="CHEBI:90736"/>
        <dbReference type="EC" id="2.3.1.199"/>
    </reaction>
</comment>
<feature type="transmembrane region" description="Helical" evidence="10">
    <location>
        <begin position="84"/>
        <end position="107"/>
    </location>
</feature>
<feature type="transmembrane region" description="Helical" evidence="10">
    <location>
        <begin position="44"/>
        <end position="63"/>
    </location>
</feature>
<evidence type="ECO:0000256" key="7">
    <source>
        <dbReference type="ARBA" id="ARBA00023098"/>
    </source>
</evidence>
<evidence type="ECO:0000256" key="6">
    <source>
        <dbReference type="ARBA" id="ARBA00022989"/>
    </source>
</evidence>
<keyword evidence="2 10" id="KW-0444">Lipid biosynthesis</keyword>
<evidence type="ECO:0000256" key="9">
    <source>
        <dbReference type="ARBA" id="ARBA00023160"/>
    </source>
</evidence>
<dbReference type="RefSeq" id="XP_052743871.1">
    <property type="nucleotide sequence ID" value="XM_052887911.1"/>
</dbReference>
<keyword evidence="3 10" id="KW-0808">Transferase</keyword>
<reference evidence="12" key="1">
    <citation type="submission" date="2025-08" db="UniProtKB">
        <authorList>
            <consortium name="RefSeq"/>
        </authorList>
    </citation>
    <scope>IDENTIFICATION</scope>
</reference>
<dbReference type="EC" id="2.3.1.199" evidence="10"/>
<dbReference type="InterPro" id="IPR002076">
    <property type="entry name" value="ELO_fam"/>
</dbReference>
<dbReference type="Proteomes" id="UP001652582">
    <property type="component" value="Chromosome 20"/>
</dbReference>
<dbReference type="PANTHER" id="PTHR11157:SF113">
    <property type="entry name" value="ELONGATION OF VERY LONG CHAIN FATTY ACIDS PROTEIN"/>
    <property type="match status" value="1"/>
</dbReference>
<evidence type="ECO:0000256" key="5">
    <source>
        <dbReference type="ARBA" id="ARBA00022832"/>
    </source>
</evidence>
<evidence type="ECO:0000313" key="12">
    <source>
        <dbReference type="RefSeq" id="XP_052743871.1"/>
    </source>
</evidence>
<name>A0ABM3LXT7_BICAN</name>
<feature type="transmembrane region" description="Helical" evidence="10">
    <location>
        <begin position="222"/>
        <end position="240"/>
    </location>
</feature>
<keyword evidence="8 10" id="KW-0472">Membrane</keyword>
<proteinExistence type="inferred from homology"/>